<dbReference type="EMBL" id="BAAARV010000141">
    <property type="protein sequence ID" value="GAA2394791.1"/>
    <property type="molecule type" value="Genomic_DNA"/>
</dbReference>
<comment type="caution">
    <text evidence="1">The sequence shown here is derived from an EMBL/GenBank/DDBJ whole genome shotgun (WGS) entry which is preliminary data.</text>
</comment>
<keyword evidence="2" id="KW-1185">Reference proteome</keyword>
<dbReference type="Proteomes" id="UP001501444">
    <property type="component" value="Unassembled WGS sequence"/>
</dbReference>
<sequence length="146" mass="16336">MAYPAPRDVPLLYPDYFMELLTTGGVPPTPGNVARLVERAAFMIGTQGAAYCAQLRDPATFEIFLVNFARGGMPARRLHLADDMVDWLWAWSALCHDDLRGRFVTWRADLLGPGGLLRRGRDIPPIGAGEPDYEEAWRTVFAEQSR</sequence>
<proteinExistence type="predicted"/>
<dbReference type="RefSeq" id="WP_344620687.1">
    <property type="nucleotide sequence ID" value="NZ_BAAARV010000141.1"/>
</dbReference>
<accession>A0ABN3I5V6</accession>
<evidence type="ECO:0000313" key="1">
    <source>
        <dbReference type="EMBL" id="GAA2394791.1"/>
    </source>
</evidence>
<reference evidence="1 2" key="1">
    <citation type="journal article" date="2019" name="Int. J. Syst. Evol. Microbiol.">
        <title>The Global Catalogue of Microorganisms (GCM) 10K type strain sequencing project: providing services to taxonomists for standard genome sequencing and annotation.</title>
        <authorList>
            <consortium name="The Broad Institute Genomics Platform"/>
            <consortium name="The Broad Institute Genome Sequencing Center for Infectious Disease"/>
            <person name="Wu L."/>
            <person name="Ma J."/>
        </authorList>
    </citation>
    <scope>NUCLEOTIDE SEQUENCE [LARGE SCALE GENOMIC DNA]</scope>
    <source>
        <strain evidence="1 2">JCM 3272</strain>
    </source>
</reference>
<organism evidence="1 2">
    <name type="scientific">Dactylosporangium salmoneum</name>
    <dbReference type="NCBI Taxonomy" id="53361"/>
    <lineage>
        <taxon>Bacteria</taxon>
        <taxon>Bacillati</taxon>
        <taxon>Actinomycetota</taxon>
        <taxon>Actinomycetes</taxon>
        <taxon>Micromonosporales</taxon>
        <taxon>Micromonosporaceae</taxon>
        <taxon>Dactylosporangium</taxon>
    </lineage>
</organism>
<evidence type="ECO:0000313" key="2">
    <source>
        <dbReference type="Proteomes" id="UP001501444"/>
    </source>
</evidence>
<protein>
    <submittedName>
        <fullName evidence="1">Uncharacterized protein</fullName>
    </submittedName>
</protein>
<name>A0ABN3I5V6_9ACTN</name>
<gene>
    <name evidence="1" type="ORF">GCM10010170_109000</name>
</gene>